<dbReference type="EMBL" id="JHEG02000048">
    <property type="protein sequence ID" value="KIE10633.1"/>
    <property type="molecule type" value="Genomic_DNA"/>
</dbReference>
<dbReference type="RefSeq" id="WP_038074649.1">
    <property type="nucleotide sequence ID" value="NZ_JHEG04000001.1"/>
</dbReference>
<evidence type="ECO:0000313" key="1">
    <source>
        <dbReference type="EMBL" id="KAF3886622.1"/>
    </source>
</evidence>
<gene>
    <name evidence="2" type="ORF">DA73_0219145</name>
    <name evidence="1" type="ORF">DA73_0400014905</name>
</gene>
<dbReference type="EMBL" id="JHEG04000001">
    <property type="protein sequence ID" value="KAF3886622.1"/>
    <property type="molecule type" value="Genomic_DNA"/>
</dbReference>
<dbReference type="Proteomes" id="UP000029738">
    <property type="component" value="Unassembled WGS sequence"/>
</dbReference>
<protein>
    <submittedName>
        <fullName evidence="1">Anti-toxin</fullName>
    </submittedName>
</protein>
<dbReference type="STRING" id="1479485.DA73_0219145"/>
<evidence type="ECO:0000313" key="3">
    <source>
        <dbReference type="Proteomes" id="UP000029738"/>
    </source>
</evidence>
<organism evidence="2">
    <name type="scientific">Tolypothrix bouteillei VB521301</name>
    <dbReference type="NCBI Taxonomy" id="1479485"/>
    <lineage>
        <taxon>Bacteria</taxon>
        <taxon>Bacillati</taxon>
        <taxon>Cyanobacteriota</taxon>
        <taxon>Cyanophyceae</taxon>
        <taxon>Nostocales</taxon>
        <taxon>Tolypothrichaceae</taxon>
        <taxon>Tolypothrix</taxon>
    </lineage>
</organism>
<sequence>MSSTNFLQEIENRIDNLVKVTGRSKADYHQAILQYIEDLEDTHLAFERLQNPGRRWTMEEIRKGKDLVDD</sequence>
<dbReference type="OrthoDB" id="9812023at2"/>
<proteinExistence type="predicted"/>
<reference evidence="2" key="1">
    <citation type="journal article" date="2015" name="Genome Announc.">
        <title>Draft Genome Sequence of Tolypothrix boutellei Strain VB521301.</title>
        <authorList>
            <person name="Chandrababunaidu M.M."/>
            <person name="Singh D."/>
            <person name="Sen D."/>
            <person name="Bhan S."/>
            <person name="Das S."/>
            <person name="Gupta A."/>
            <person name="Adhikary S.P."/>
            <person name="Tripathy S."/>
        </authorList>
    </citation>
    <scope>NUCLEOTIDE SEQUENCE</scope>
    <source>
        <strain evidence="2">VB521301</strain>
    </source>
</reference>
<accession>A0A0C1R4E7</accession>
<keyword evidence="3" id="KW-1185">Reference proteome</keyword>
<comment type="caution">
    <text evidence="2">The sequence shown here is derived from an EMBL/GenBank/DDBJ whole genome shotgun (WGS) entry which is preliminary data.</text>
</comment>
<name>A0A0C1R4E7_9CYAN</name>
<evidence type="ECO:0000313" key="2">
    <source>
        <dbReference type="EMBL" id="KIE10633.1"/>
    </source>
</evidence>
<dbReference type="AlphaFoldDB" id="A0A0C1R4E7"/>
<reference evidence="1" key="2">
    <citation type="submission" date="2019-11" db="EMBL/GenBank/DDBJ databases">
        <title>Improved Assembly of Tolypothrix boutellei genome.</title>
        <authorList>
            <person name="Sarangi A.N."/>
            <person name="Mukherjee M."/>
            <person name="Ghosh S."/>
            <person name="Singh D."/>
            <person name="Das A."/>
            <person name="Kant S."/>
            <person name="Prusty A."/>
            <person name="Tripathy S."/>
        </authorList>
    </citation>
    <scope>NUCLEOTIDE SEQUENCE</scope>
    <source>
        <strain evidence="1">VB521301</strain>
    </source>
</reference>